<feature type="region of interest" description="Disordered" evidence="1">
    <location>
        <begin position="1"/>
        <end position="44"/>
    </location>
</feature>
<dbReference type="GeneID" id="63185379"/>
<dbReference type="PANTHER" id="PTHR39338">
    <property type="entry name" value="BLL5662 PROTEIN-RELATED"/>
    <property type="match status" value="1"/>
</dbReference>
<dbReference type="InterPro" id="IPR008912">
    <property type="entry name" value="Uncharacterised_CoxE"/>
</dbReference>
<sequence length="484" mass="52068">MTSDRPPFGPADEPDRADAEDFDRADAEGAERGGLERTTGTGVPDFEAARNHVLTELVRFVGRLRREGATVPADGTLEAGRALAVVGLGDRKPAGDALRATLLTEPDDREIFDEAFPTFWHRLRTGLDRIATHEGGESPDGDAGSKPEVSLETEQPETELPADAELPSPDSEEGPADVDVRISTGRRHATGERASDTGGDDARRYSPVGGREPVAVEGISLTDDEVTAIDRFVDALATIPGRRTRLAASGDRIDARRALRSSLGTGGTAIELPTREPVPSELHCCLLIDVSGSVLDTIDRDTLLAVADRLQDTARSGSVFLFDTDLVDATEQFERAAGDPAAALHDAEIEWGGGTRIGNAFETLRRNHPNAVDRRTVVVVVSDGLDVGDRETLETGITWLSRRADAILWLNPLAVSSVYEPRSRGMATCLPHVDGLFGFAEPADLDEAARQLERHGIDGPIGYEHDRRRIGSENDAPTDDGEDR</sequence>
<feature type="compositionally biased region" description="Basic and acidic residues" evidence="1">
    <location>
        <begin position="455"/>
        <end position="472"/>
    </location>
</feature>
<feature type="region of interest" description="Disordered" evidence="1">
    <location>
        <begin position="455"/>
        <end position="484"/>
    </location>
</feature>
<feature type="compositionally biased region" description="Basic and acidic residues" evidence="1">
    <location>
        <begin position="189"/>
        <end position="204"/>
    </location>
</feature>
<dbReference type="KEGG" id="hlo:J0X27_16505"/>
<dbReference type="RefSeq" id="WP_207270237.1">
    <property type="nucleotide sequence ID" value="NZ_CP071463.1"/>
</dbReference>
<evidence type="ECO:0000313" key="2">
    <source>
        <dbReference type="EMBL" id="QSW85027.1"/>
    </source>
</evidence>
<feature type="compositionally biased region" description="Basic and acidic residues" evidence="1">
    <location>
        <begin position="13"/>
        <end position="35"/>
    </location>
</feature>
<keyword evidence="3" id="KW-1185">Reference proteome</keyword>
<protein>
    <submittedName>
        <fullName evidence="2">VWA domain-containing protein</fullName>
    </submittedName>
</protein>
<name>A0A8A2U8P0_9EURY</name>
<dbReference type="EMBL" id="CP071463">
    <property type="protein sequence ID" value="QSW85027.1"/>
    <property type="molecule type" value="Genomic_DNA"/>
</dbReference>
<dbReference type="PANTHER" id="PTHR39338:SF6">
    <property type="entry name" value="BLL5662 PROTEIN"/>
    <property type="match status" value="1"/>
</dbReference>
<dbReference type="InterPro" id="IPR036465">
    <property type="entry name" value="vWFA_dom_sf"/>
</dbReference>
<dbReference type="OrthoDB" id="205257at2157"/>
<accession>A0A8A2U8P0</accession>
<dbReference type="Pfam" id="PF05762">
    <property type="entry name" value="VWA_CoxE"/>
    <property type="match status" value="1"/>
</dbReference>
<evidence type="ECO:0000313" key="3">
    <source>
        <dbReference type="Proteomes" id="UP000663191"/>
    </source>
</evidence>
<dbReference type="AlphaFoldDB" id="A0A8A2U8P0"/>
<dbReference type="Gene3D" id="3.40.50.410">
    <property type="entry name" value="von Willebrand factor, type A domain"/>
    <property type="match status" value="1"/>
</dbReference>
<reference evidence="2 3" key="1">
    <citation type="journal article" date="2006" name="Int. J. Syst. Evol. Microbiol.">
        <title>Haloterrigena longa sp. nov. and Haloterrigena limicola sp. nov., extremely halophilic archaea isolated from a salt lake.</title>
        <authorList>
            <person name="Cui H.L."/>
            <person name="Tohty D."/>
            <person name="Zhou P.J."/>
            <person name="Liu S.J."/>
        </authorList>
    </citation>
    <scope>NUCLEOTIDE SEQUENCE [LARGE SCALE GENOMIC DNA]</scope>
    <source>
        <strain evidence="2 3">ABH32</strain>
    </source>
</reference>
<gene>
    <name evidence="2" type="ORF">J0X27_16505</name>
</gene>
<evidence type="ECO:0000256" key="1">
    <source>
        <dbReference type="SAM" id="MobiDB-lite"/>
    </source>
</evidence>
<dbReference type="Proteomes" id="UP000663191">
    <property type="component" value="Chromosome"/>
</dbReference>
<organism evidence="2 3">
    <name type="scientific">Natrinema longum</name>
    <dbReference type="NCBI Taxonomy" id="370324"/>
    <lineage>
        <taxon>Archaea</taxon>
        <taxon>Methanobacteriati</taxon>
        <taxon>Methanobacteriota</taxon>
        <taxon>Stenosarchaea group</taxon>
        <taxon>Halobacteria</taxon>
        <taxon>Halobacteriales</taxon>
        <taxon>Natrialbaceae</taxon>
        <taxon>Natrinema</taxon>
    </lineage>
</organism>
<proteinExistence type="predicted"/>
<dbReference type="SUPFAM" id="SSF53300">
    <property type="entry name" value="vWA-like"/>
    <property type="match status" value="1"/>
</dbReference>
<feature type="region of interest" description="Disordered" evidence="1">
    <location>
        <begin position="131"/>
        <end position="209"/>
    </location>
</feature>